<dbReference type="EMBL" id="LKEA01000005">
    <property type="protein sequence ID" value="ROW09087.1"/>
    <property type="molecule type" value="Genomic_DNA"/>
</dbReference>
<evidence type="ECO:0000256" key="3">
    <source>
        <dbReference type="ARBA" id="ARBA00009699"/>
    </source>
</evidence>
<dbReference type="InterPro" id="IPR005198">
    <property type="entry name" value="Glyco_hydro_76"/>
</dbReference>
<reference evidence="13 14" key="1">
    <citation type="submission" date="2015-09" db="EMBL/GenBank/DDBJ databases">
        <title>Host preference determinants of Valsa canker pathogens revealed by comparative genomics.</title>
        <authorList>
            <person name="Yin Z."/>
            <person name="Huang L."/>
        </authorList>
    </citation>
    <scope>NUCLEOTIDE SEQUENCE [LARGE SCALE GENOMIC DNA]</scope>
    <source>
        <strain evidence="13 14">03-1</strain>
    </source>
</reference>
<dbReference type="InterPro" id="IPR008928">
    <property type="entry name" value="6-hairpin_glycosidase_sf"/>
</dbReference>
<gene>
    <name evidence="13" type="ORF">VMCG_02950</name>
</gene>
<evidence type="ECO:0000313" key="13">
    <source>
        <dbReference type="EMBL" id="ROW09087.1"/>
    </source>
</evidence>
<dbReference type="SUPFAM" id="SSF48208">
    <property type="entry name" value="Six-hairpin glycosidases"/>
    <property type="match status" value="1"/>
</dbReference>
<dbReference type="PANTHER" id="PTHR12145:SF41">
    <property type="entry name" value="MANNAN ENDO-1,6-ALPHA-MANNOSIDASE"/>
    <property type="match status" value="1"/>
</dbReference>
<evidence type="ECO:0000256" key="6">
    <source>
        <dbReference type="ARBA" id="ARBA00022801"/>
    </source>
</evidence>
<dbReference type="Gene3D" id="1.50.10.20">
    <property type="match status" value="1"/>
</dbReference>
<keyword evidence="8" id="KW-0325">Glycoprotein</keyword>
<keyword evidence="5" id="KW-0732">Signal</keyword>
<sequence>MKDSVKSAASTLAYGLMKYYTGNNTGDVPGNLPSPYYWWEAGALFGTMIDYWFLTRDESYTDVITQAMVHQAGDDRDYMPANQSRAEGNDDQGFWAMAAMSAAENRFPDPPEDQPQWLALVQAVFNQYTTRWDTETCDGGLRWQIFTFNSGYNYKNSIANGCFFNIAARLARFTGNQTYADWAQRVFEWEQGVNLITPDYRVYDGVSTDGNNNCTAKTDTIQWTYNAGIYLHGAAMMYNITTGRDQDTWKQRLDGILSETAAVFFPNDSSGGVMVEQACEDAGLCDTDQLSFKGYLARWMASTAQVAPYTFDTVMPLLRKTAGAAAVACSGSPASSPGGFDGIPGTACGFRWTTGGFDGLAGVGQQMSGLSAVMYTLTRRPGSTSTVGGGGDDSNGGDSSGNDYSTAPVTADTGGTSKGDPDAGTAGSKEEGGSDLAPITTGERVAAGLLTSAIALGVIGGCVFAVK</sequence>
<name>A0A423X022_9PEZI</name>
<dbReference type="GO" id="GO:0009272">
    <property type="term" value="P:fungal-type cell wall biogenesis"/>
    <property type="evidence" value="ECO:0007669"/>
    <property type="project" value="TreeGrafter"/>
</dbReference>
<comment type="similarity">
    <text evidence="3 10">Belongs to the glycosyl hydrolase 76 family.</text>
</comment>
<comment type="caution">
    <text evidence="13">The sequence shown here is derived from an EMBL/GenBank/DDBJ whole genome shotgun (WGS) entry which is preliminary data.</text>
</comment>
<evidence type="ECO:0000256" key="4">
    <source>
        <dbReference type="ARBA" id="ARBA00012350"/>
    </source>
</evidence>
<comment type="subcellular location">
    <subcellularLocation>
        <location evidence="2">Endomembrane system</location>
    </subcellularLocation>
</comment>
<evidence type="ECO:0000256" key="12">
    <source>
        <dbReference type="SAM" id="Phobius"/>
    </source>
</evidence>
<keyword evidence="12" id="KW-1133">Transmembrane helix</keyword>
<evidence type="ECO:0000256" key="2">
    <source>
        <dbReference type="ARBA" id="ARBA00004308"/>
    </source>
</evidence>
<dbReference type="EC" id="3.2.1.101" evidence="4 10"/>
<evidence type="ECO:0000256" key="5">
    <source>
        <dbReference type="ARBA" id="ARBA00022729"/>
    </source>
</evidence>
<dbReference type="AlphaFoldDB" id="A0A423X022"/>
<dbReference type="OrthoDB" id="4187847at2759"/>
<evidence type="ECO:0000256" key="8">
    <source>
        <dbReference type="ARBA" id="ARBA00023180"/>
    </source>
</evidence>
<dbReference type="Pfam" id="PF03663">
    <property type="entry name" value="Glyco_hydro_76"/>
    <property type="match status" value="1"/>
</dbReference>
<evidence type="ECO:0000256" key="7">
    <source>
        <dbReference type="ARBA" id="ARBA00023136"/>
    </source>
</evidence>
<comment type="catalytic activity">
    <reaction evidence="1 10">
        <text>Random hydrolysis of (1-&gt;6)-alpha-D-mannosidic linkages in unbranched (1-&gt;6)-mannans.</text>
        <dbReference type="EC" id="3.2.1.101"/>
    </reaction>
</comment>
<proteinExistence type="inferred from homology"/>
<dbReference type="PIRSF" id="PIRSF016302">
    <property type="entry name" value="Man_a_manosd"/>
    <property type="match status" value="1"/>
</dbReference>
<dbReference type="GO" id="GO:0012505">
    <property type="term" value="C:endomembrane system"/>
    <property type="evidence" value="ECO:0007669"/>
    <property type="project" value="UniProtKB-SubCell"/>
</dbReference>
<keyword evidence="12" id="KW-0812">Transmembrane</keyword>
<evidence type="ECO:0000313" key="14">
    <source>
        <dbReference type="Proteomes" id="UP000283895"/>
    </source>
</evidence>
<evidence type="ECO:0000256" key="10">
    <source>
        <dbReference type="PIRNR" id="PIRNR016302"/>
    </source>
</evidence>
<protein>
    <recommendedName>
        <fullName evidence="4 10">Mannan endo-1,6-alpha-mannosidase</fullName>
        <ecNumber evidence="4 10">3.2.1.101</ecNumber>
    </recommendedName>
</protein>
<evidence type="ECO:0000256" key="9">
    <source>
        <dbReference type="ARBA" id="ARBA00023295"/>
    </source>
</evidence>
<dbReference type="PANTHER" id="PTHR12145">
    <property type="entry name" value="MANNAN ENDO-1,6-ALPHA-MANNOSIDASE DCW1"/>
    <property type="match status" value="1"/>
</dbReference>
<dbReference type="STRING" id="356882.A0A423X022"/>
<evidence type="ECO:0000256" key="11">
    <source>
        <dbReference type="SAM" id="MobiDB-lite"/>
    </source>
</evidence>
<dbReference type="GO" id="GO:0016052">
    <property type="term" value="P:carbohydrate catabolic process"/>
    <property type="evidence" value="ECO:0007669"/>
    <property type="project" value="InterPro"/>
</dbReference>
<keyword evidence="6 10" id="KW-0378">Hydrolase</keyword>
<organism evidence="13 14">
    <name type="scientific">Cytospora schulzeri</name>
    <dbReference type="NCBI Taxonomy" id="448051"/>
    <lineage>
        <taxon>Eukaryota</taxon>
        <taxon>Fungi</taxon>
        <taxon>Dikarya</taxon>
        <taxon>Ascomycota</taxon>
        <taxon>Pezizomycotina</taxon>
        <taxon>Sordariomycetes</taxon>
        <taxon>Sordariomycetidae</taxon>
        <taxon>Diaporthales</taxon>
        <taxon>Cytosporaceae</taxon>
        <taxon>Cytospora</taxon>
    </lineage>
</organism>
<feature type="transmembrane region" description="Helical" evidence="12">
    <location>
        <begin position="445"/>
        <end position="466"/>
    </location>
</feature>
<evidence type="ECO:0000256" key="1">
    <source>
        <dbReference type="ARBA" id="ARBA00001452"/>
    </source>
</evidence>
<keyword evidence="9 10" id="KW-0326">Glycosidase</keyword>
<dbReference type="GO" id="GO:0008496">
    <property type="term" value="F:mannan endo-1,6-alpha-mannosidase activity"/>
    <property type="evidence" value="ECO:0007669"/>
    <property type="project" value="UniProtKB-UniRule"/>
</dbReference>
<dbReference type="InterPro" id="IPR014480">
    <property type="entry name" value="Mannan-1_6-alpha_mannosidase"/>
</dbReference>
<accession>A0A423X022</accession>
<feature type="region of interest" description="Disordered" evidence="11">
    <location>
        <begin position="381"/>
        <end position="438"/>
    </location>
</feature>
<keyword evidence="14" id="KW-1185">Reference proteome</keyword>
<dbReference type="FunFam" id="1.50.10.20:FF:000006">
    <property type="entry name" value="Mannan endo-1,6-alpha-mannosidase"/>
    <property type="match status" value="1"/>
</dbReference>
<dbReference type="Proteomes" id="UP000283895">
    <property type="component" value="Unassembled WGS sequence"/>
</dbReference>
<keyword evidence="7 12" id="KW-0472">Membrane</keyword>